<reference evidence="3 4" key="1">
    <citation type="journal article" date="2023" name="Life. Sci Alliance">
        <title>Evolutionary insights into 3D genome organization and epigenetic landscape of Vigna mungo.</title>
        <authorList>
            <person name="Junaid A."/>
            <person name="Singh B."/>
            <person name="Bhatia S."/>
        </authorList>
    </citation>
    <scope>NUCLEOTIDE SEQUENCE [LARGE SCALE GENOMIC DNA]</scope>
    <source>
        <strain evidence="3">Urdbean</strain>
    </source>
</reference>
<gene>
    <name evidence="3" type="ORF">V8G54_009648</name>
</gene>
<proteinExistence type="predicted"/>
<evidence type="ECO:0000313" key="4">
    <source>
        <dbReference type="Proteomes" id="UP001374535"/>
    </source>
</evidence>
<protein>
    <submittedName>
        <fullName evidence="3">Uncharacterized protein</fullName>
    </submittedName>
</protein>
<feature type="region of interest" description="Disordered" evidence="1">
    <location>
        <begin position="61"/>
        <end position="83"/>
    </location>
</feature>
<feature type="region of interest" description="Disordered" evidence="1">
    <location>
        <begin position="118"/>
        <end position="147"/>
    </location>
</feature>
<feature type="chain" id="PRO_5042876770" evidence="2">
    <location>
        <begin position="19"/>
        <end position="175"/>
    </location>
</feature>
<sequence length="175" mass="18936">MRVQKIFLLCLLWPNAGPDSPYSQAQKSLGVLSDPSSFHIHTLARLKVSCEKHKDPELRLSHQDAPPLVPEPATAKPLAPVSTSSAAIGDTRTMAGHGVLSASLSESQPPRIGAFQPSNSACRHPHAVSHRDRSPLRPEHRRSTTVNPCVQPFPFPLYAQGESALTVRCVQSSPT</sequence>
<dbReference type="AlphaFoldDB" id="A0AAQ3S5P4"/>
<evidence type="ECO:0000313" key="3">
    <source>
        <dbReference type="EMBL" id="WVZ16666.1"/>
    </source>
</evidence>
<dbReference type="Proteomes" id="UP001374535">
    <property type="component" value="Chromosome 3"/>
</dbReference>
<feature type="signal peptide" evidence="2">
    <location>
        <begin position="1"/>
        <end position="18"/>
    </location>
</feature>
<evidence type="ECO:0000256" key="2">
    <source>
        <dbReference type="SAM" id="SignalP"/>
    </source>
</evidence>
<name>A0AAQ3S5P4_VIGMU</name>
<accession>A0AAQ3S5P4</accession>
<keyword evidence="2" id="KW-0732">Signal</keyword>
<organism evidence="3 4">
    <name type="scientific">Vigna mungo</name>
    <name type="common">Black gram</name>
    <name type="synonym">Phaseolus mungo</name>
    <dbReference type="NCBI Taxonomy" id="3915"/>
    <lineage>
        <taxon>Eukaryota</taxon>
        <taxon>Viridiplantae</taxon>
        <taxon>Streptophyta</taxon>
        <taxon>Embryophyta</taxon>
        <taxon>Tracheophyta</taxon>
        <taxon>Spermatophyta</taxon>
        <taxon>Magnoliopsida</taxon>
        <taxon>eudicotyledons</taxon>
        <taxon>Gunneridae</taxon>
        <taxon>Pentapetalae</taxon>
        <taxon>rosids</taxon>
        <taxon>fabids</taxon>
        <taxon>Fabales</taxon>
        <taxon>Fabaceae</taxon>
        <taxon>Papilionoideae</taxon>
        <taxon>50 kb inversion clade</taxon>
        <taxon>NPAAA clade</taxon>
        <taxon>indigoferoid/millettioid clade</taxon>
        <taxon>Phaseoleae</taxon>
        <taxon>Vigna</taxon>
    </lineage>
</organism>
<keyword evidence="4" id="KW-1185">Reference proteome</keyword>
<feature type="compositionally biased region" description="Basic and acidic residues" evidence="1">
    <location>
        <begin position="129"/>
        <end position="142"/>
    </location>
</feature>
<evidence type="ECO:0000256" key="1">
    <source>
        <dbReference type="SAM" id="MobiDB-lite"/>
    </source>
</evidence>
<dbReference type="EMBL" id="CP144698">
    <property type="protein sequence ID" value="WVZ16666.1"/>
    <property type="molecule type" value="Genomic_DNA"/>
</dbReference>